<proteinExistence type="predicted"/>
<organism evidence="2 3">
    <name type="scientific">Parabacteroides distasonis str. 3776 D15 i</name>
    <dbReference type="NCBI Taxonomy" id="1339342"/>
    <lineage>
        <taxon>Bacteria</taxon>
        <taxon>Pseudomonadati</taxon>
        <taxon>Bacteroidota</taxon>
        <taxon>Bacteroidia</taxon>
        <taxon>Bacteroidales</taxon>
        <taxon>Tannerellaceae</taxon>
        <taxon>Parabacteroides</taxon>
    </lineage>
</organism>
<feature type="transmembrane region" description="Helical" evidence="1">
    <location>
        <begin position="12"/>
        <end position="32"/>
    </location>
</feature>
<accession>A0AB34LBR6</accession>
<evidence type="ECO:0000313" key="3">
    <source>
        <dbReference type="Proteomes" id="UP000027850"/>
    </source>
</evidence>
<keyword evidence="1" id="KW-1133">Transmembrane helix</keyword>
<dbReference type="EMBL" id="JNHK01000053">
    <property type="protein sequence ID" value="KDS39699.1"/>
    <property type="molecule type" value="Genomic_DNA"/>
</dbReference>
<evidence type="ECO:0000256" key="1">
    <source>
        <dbReference type="SAM" id="Phobius"/>
    </source>
</evidence>
<keyword evidence="1" id="KW-0812">Transmembrane</keyword>
<reference evidence="2 3" key="1">
    <citation type="submission" date="2014-04" db="EMBL/GenBank/DDBJ databases">
        <authorList>
            <person name="Sears C."/>
            <person name="Carroll K."/>
            <person name="Sack B.R."/>
            <person name="Qadri F."/>
            <person name="Myers L.L."/>
            <person name="Chung G.-T."/>
            <person name="Escheverria P."/>
            <person name="Fraser C.M."/>
            <person name="Sadzewicz L."/>
            <person name="Shefchek K.A."/>
            <person name="Tallon L."/>
            <person name="Das S.P."/>
            <person name="Daugherty S."/>
            <person name="Mongodin E.F."/>
        </authorList>
    </citation>
    <scope>NUCLEOTIDE SEQUENCE [LARGE SCALE GENOMIC DNA]</scope>
    <source>
        <strain evidence="2 3">3776 D15 i</strain>
    </source>
</reference>
<protein>
    <submittedName>
        <fullName evidence="2">Membrane protein</fullName>
    </submittedName>
</protein>
<comment type="caution">
    <text evidence="2">The sequence shown here is derived from an EMBL/GenBank/DDBJ whole genome shotgun (WGS) entry which is preliminary data.</text>
</comment>
<keyword evidence="1" id="KW-0472">Membrane</keyword>
<name>A0AB34LBR6_PARDI</name>
<evidence type="ECO:0000313" key="2">
    <source>
        <dbReference type="EMBL" id="KDS39699.1"/>
    </source>
</evidence>
<dbReference type="Proteomes" id="UP000027850">
    <property type="component" value="Unassembled WGS sequence"/>
</dbReference>
<sequence>MFQHKHHDIFTILIINTLNKVFDYWLIVVFSVKKSFSR</sequence>
<dbReference type="AlphaFoldDB" id="A0AB34LBR6"/>
<gene>
    <name evidence="2" type="ORF">M091_4051</name>
</gene>